<comment type="similarity">
    <text evidence="3">Belongs to the CNOT11 family.</text>
</comment>
<keyword evidence="8" id="KW-0804">Transcription</keyword>
<keyword evidence="9" id="KW-0539">Nucleus</keyword>
<protein>
    <recommendedName>
        <fullName evidence="4">CCR4-NOT transcription complex subunit 11</fullName>
    </recommendedName>
</protein>
<reference evidence="11 12" key="1">
    <citation type="submission" date="2017-08" db="EMBL/GenBank/DDBJ databases">
        <title>Acidophilic green algal genome provides insights into adaptation to an acidic environment.</title>
        <authorList>
            <person name="Hirooka S."/>
            <person name="Hirose Y."/>
            <person name="Kanesaki Y."/>
            <person name="Higuchi S."/>
            <person name="Fujiwara T."/>
            <person name="Onuma R."/>
            <person name="Era A."/>
            <person name="Ohbayashi R."/>
            <person name="Uzuka A."/>
            <person name="Nozaki H."/>
            <person name="Yoshikawa H."/>
            <person name="Miyagishima S.Y."/>
        </authorList>
    </citation>
    <scope>NUCLEOTIDE SEQUENCE [LARGE SCALE GENOMIC DNA]</scope>
    <source>
        <strain evidence="11 12">NIES-2499</strain>
    </source>
</reference>
<keyword evidence="12" id="KW-1185">Reference proteome</keyword>
<feature type="compositionally biased region" description="Low complexity" evidence="10">
    <location>
        <begin position="441"/>
        <end position="457"/>
    </location>
</feature>
<dbReference type="Proteomes" id="UP000232323">
    <property type="component" value="Unassembled WGS sequence"/>
</dbReference>
<comment type="caution">
    <text evidence="11">The sequence shown here is derived from an EMBL/GenBank/DDBJ whole genome shotgun (WGS) entry which is preliminary data.</text>
</comment>
<accession>A0A250XKI2</accession>
<evidence type="ECO:0000256" key="6">
    <source>
        <dbReference type="ARBA" id="ARBA00023015"/>
    </source>
</evidence>
<evidence type="ECO:0000313" key="12">
    <source>
        <dbReference type="Proteomes" id="UP000232323"/>
    </source>
</evidence>
<keyword evidence="5" id="KW-0963">Cytoplasm</keyword>
<evidence type="ECO:0000256" key="1">
    <source>
        <dbReference type="ARBA" id="ARBA00004123"/>
    </source>
</evidence>
<dbReference type="GO" id="GO:0030014">
    <property type="term" value="C:CCR4-NOT complex"/>
    <property type="evidence" value="ECO:0007669"/>
    <property type="project" value="InterPro"/>
</dbReference>
<evidence type="ECO:0000256" key="10">
    <source>
        <dbReference type="SAM" id="MobiDB-lite"/>
    </source>
</evidence>
<evidence type="ECO:0000256" key="2">
    <source>
        <dbReference type="ARBA" id="ARBA00004496"/>
    </source>
</evidence>
<dbReference type="GO" id="GO:0031047">
    <property type="term" value="P:regulatory ncRNA-mediated gene silencing"/>
    <property type="evidence" value="ECO:0007669"/>
    <property type="project" value="UniProtKB-KW"/>
</dbReference>
<organism evidence="11 12">
    <name type="scientific">Chlamydomonas eustigma</name>
    <dbReference type="NCBI Taxonomy" id="1157962"/>
    <lineage>
        <taxon>Eukaryota</taxon>
        <taxon>Viridiplantae</taxon>
        <taxon>Chlorophyta</taxon>
        <taxon>core chlorophytes</taxon>
        <taxon>Chlorophyceae</taxon>
        <taxon>CS clade</taxon>
        <taxon>Chlamydomonadales</taxon>
        <taxon>Chlamydomonadaceae</taxon>
        <taxon>Chlamydomonas</taxon>
    </lineage>
</organism>
<dbReference type="GO" id="GO:0005634">
    <property type="term" value="C:nucleus"/>
    <property type="evidence" value="ECO:0007669"/>
    <property type="project" value="UniProtKB-SubCell"/>
</dbReference>
<sequence length="491" mass="53833">MSEKLLRPEEHRILHRILLSSKSKTFSESAAEFESSFPAEDRFPSLCASLILLQDSRALFLPHRLATWYILASCWPQGPTKSPFPGYLLRAYNSSNSCDAERAICLLLLRAYDGNFEALGSQTPSDFIMSYSWRRQLIEAKGKDIKAEIKDHYVCLGGLNGPSAKGASLAPCLKMPWIRPEPPLLRLFPQEVRWLYPDLHTSLVWDSTMGDAECEEQAERRRAAAAEVRELVARAVAGPLLPAQQQQVLMVLEQQPRLATILLPASPDGGAPSSQFPSLVEHCPLIASALLLILLQQRQQLLTLAPPSPPPQHRPHQSLLEQVGGLAGELLTALARCEMSLHGMEVVNRLAASVELPSEFVHLYINNCIRSCEALQDKYVQSRLVRLVCVFLQSLIRYRVHAAADLLHELQAFCINFSRIREAAKLFRVLKQIESGGMASAVPGSPGGSSAPAPASPGGAGAGGSKHDELHLVGDEEDDLIGNAEQASKLS</sequence>
<evidence type="ECO:0000256" key="8">
    <source>
        <dbReference type="ARBA" id="ARBA00023163"/>
    </source>
</evidence>
<dbReference type="PANTHER" id="PTHR15975:SF0">
    <property type="entry name" value="CCR4-NOT TRANSCRIPTION COMPLEX SUBUNIT 11"/>
    <property type="match status" value="1"/>
</dbReference>
<name>A0A250XKI2_9CHLO</name>
<evidence type="ECO:0000256" key="9">
    <source>
        <dbReference type="ARBA" id="ARBA00023242"/>
    </source>
</evidence>
<dbReference type="AlphaFoldDB" id="A0A250XKI2"/>
<evidence type="ECO:0000256" key="3">
    <source>
        <dbReference type="ARBA" id="ARBA00008030"/>
    </source>
</evidence>
<dbReference type="GO" id="GO:0005737">
    <property type="term" value="C:cytoplasm"/>
    <property type="evidence" value="ECO:0007669"/>
    <property type="project" value="UniProtKB-SubCell"/>
</dbReference>
<dbReference type="PANTHER" id="PTHR15975">
    <property type="entry name" value="CCR4-NOT TRANSCRIPTION COMPLEX SUBUNIT 11"/>
    <property type="match status" value="1"/>
</dbReference>
<dbReference type="STRING" id="1157962.A0A250XKI2"/>
<evidence type="ECO:0000256" key="5">
    <source>
        <dbReference type="ARBA" id="ARBA00022490"/>
    </source>
</evidence>
<evidence type="ECO:0000256" key="7">
    <source>
        <dbReference type="ARBA" id="ARBA00023158"/>
    </source>
</evidence>
<dbReference type="Pfam" id="PF10155">
    <property type="entry name" value="CNOT11"/>
    <property type="match status" value="1"/>
</dbReference>
<evidence type="ECO:0000256" key="4">
    <source>
        <dbReference type="ARBA" id="ARBA00014872"/>
    </source>
</evidence>
<gene>
    <name evidence="11" type="ORF">CEUSTIGMA_g11026.t1</name>
</gene>
<dbReference type="InterPro" id="IPR019312">
    <property type="entry name" value="CNOT11"/>
</dbReference>
<keyword evidence="6" id="KW-0805">Transcription regulation</keyword>
<evidence type="ECO:0000313" key="11">
    <source>
        <dbReference type="EMBL" id="GAX83601.1"/>
    </source>
</evidence>
<dbReference type="EMBL" id="BEGY01000102">
    <property type="protein sequence ID" value="GAX83601.1"/>
    <property type="molecule type" value="Genomic_DNA"/>
</dbReference>
<proteinExistence type="inferred from homology"/>
<keyword evidence="7" id="KW-0943">RNA-mediated gene silencing</keyword>
<dbReference type="OrthoDB" id="10265389at2759"/>
<feature type="region of interest" description="Disordered" evidence="10">
    <location>
        <begin position="441"/>
        <end position="469"/>
    </location>
</feature>
<comment type="subcellular location">
    <subcellularLocation>
        <location evidence="2">Cytoplasm</location>
    </subcellularLocation>
    <subcellularLocation>
        <location evidence="1">Nucleus</location>
    </subcellularLocation>
</comment>